<evidence type="ECO:0000313" key="2">
    <source>
        <dbReference type="Proteomes" id="UP000324133"/>
    </source>
</evidence>
<dbReference type="EMBL" id="VKKY01000001">
    <property type="protein sequence ID" value="KAA3439283.1"/>
    <property type="molecule type" value="Genomic_DNA"/>
</dbReference>
<name>A0A5B6TG86_9BACT</name>
<comment type="caution">
    <text evidence="1">The sequence shown here is derived from an EMBL/GenBank/DDBJ whole genome shotgun (WGS) entry which is preliminary data.</text>
</comment>
<protein>
    <submittedName>
        <fullName evidence="1">Uncharacterized protein</fullName>
    </submittedName>
</protein>
<dbReference type="AlphaFoldDB" id="A0A5B6TG86"/>
<evidence type="ECO:0000313" key="1">
    <source>
        <dbReference type="EMBL" id="KAA3439283.1"/>
    </source>
</evidence>
<reference evidence="1 2" key="1">
    <citation type="submission" date="2019-07" db="EMBL/GenBank/DDBJ databases">
        <title>Rufibacter sp. nov., isolated from lake sediment.</title>
        <authorList>
            <person name="Qu J.-H."/>
        </authorList>
    </citation>
    <scope>NUCLEOTIDE SEQUENCE [LARGE SCALE GENOMIC DNA]</scope>
    <source>
        <strain evidence="1 2">NBS58-1</strain>
    </source>
</reference>
<sequence length="97" mass="11222">MFLSLTAKTLEGLLLLCFPSGLSSFSPTYFISIGLSLPEQTKAIKVFGLLFRFTAVFRKMAYEQIGILRYTSTWVQKKASFLFFGFRKKRRHMRLVP</sequence>
<proteinExistence type="predicted"/>
<accession>A0A5B6TG86</accession>
<dbReference type="Proteomes" id="UP000324133">
    <property type="component" value="Unassembled WGS sequence"/>
</dbReference>
<gene>
    <name evidence="1" type="ORF">FOA19_00955</name>
</gene>
<organism evidence="1 2">
    <name type="scientific">Rufibacter hautae</name>
    <dbReference type="NCBI Taxonomy" id="2595005"/>
    <lineage>
        <taxon>Bacteria</taxon>
        <taxon>Pseudomonadati</taxon>
        <taxon>Bacteroidota</taxon>
        <taxon>Cytophagia</taxon>
        <taxon>Cytophagales</taxon>
        <taxon>Hymenobacteraceae</taxon>
        <taxon>Rufibacter</taxon>
    </lineage>
</organism>
<keyword evidence="2" id="KW-1185">Reference proteome</keyword>